<gene>
    <name evidence="3" type="ORF">H0A36_29170</name>
</gene>
<evidence type="ECO:0000313" key="3">
    <source>
        <dbReference type="EMBL" id="NYZ70090.1"/>
    </source>
</evidence>
<evidence type="ECO:0000259" key="2">
    <source>
        <dbReference type="Pfam" id="PF03906"/>
    </source>
</evidence>
<keyword evidence="4" id="KW-1185">Reference proteome</keyword>
<comment type="caution">
    <text evidence="3">The sequence shown here is derived from an EMBL/GenBank/DDBJ whole genome shotgun (WGS) entry which is preliminary data.</text>
</comment>
<dbReference type="Proteomes" id="UP000569732">
    <property type="component" value="Unassembled WGS sequence"/>
</dbReference>
<dbReference type="InterPro" id="IPR005604">
    <property type="entry name" value="Phage_T7_tail_fibre-like_N"/>
</dbReference>
<name>A0A853I872_9GAMM</name>
<feature type="coiled-coil region" evidence="1">
    <location>
        <begin position="190"/>
        <end position="228"/>
    </location>
</feature>
<reference evidence="3 4" key="1">
    <citation type="submission" date="2020-07" db="EMBL/GenBank/DDBJ databases">
        <title>Endozoicomonas sp. nov., isolated from sediment.</title>
        <authorList>
            <person name="Gu T."/>
        </authorList>
    </citation>
    <scope>NUCLEOTIDE SEQUENCE [LARGE SCALE GENOMIC DNA]</scope>
    <source>
        <strain evidence="3 4">SM1973</strain>
    </source>
</reference>
<dbReference type="EMBL" id="JACCKB010000262">
    <property type="protein sequence ID" value="NYZ70090.1"/>
    <property type="molecule type" value="Genomic_DNA"/>
</dbReference>
<accession>A0A853I872</accession>
<protein>
    <recommendedName>
        <fullName evidence="2">Bacteriophage T7 tail fibre protein-like N-terminal domain-containing protein</fullName>
    </recommendedName>
</protein>
<feature type="domain" description="Bacteriophage T7 tail fibre protein-like N-terminal" evidence="2">
    <location>
        <begin position="4"/>
        <end position="117"/>
    </location>
</feature>
<dbReference type="AlphaFoldDB" id="A0A853I872"/>
<sequence length="343" mass="38089">MALSYKDYIADGQTKDFAIPFKFLNSSHIKVYVAGKEVSCSINNNVVSLSSPPAANVVVRVKRETPLHERAVDFDDGAILSEAVLDMANEQLFYVAQEVLDYSEGLLKMREDGHFSAINRRIRNVANPVENNDAVNLGYMQSQYIPAARTEANRAEAERIATGAIRNEAAAIRDNTGVIHNQTVVVKKQTEQIKNQAEQHRNTANAHKEKAIAEANKATSEANRAHGEANRAKGYVDQYKPEIKGAWTFDDYVQWPSLGYGKGHGSIYNDGLYHKCLMIHGNDSKVAGEFRVGMWNHVTVYGSLYITGELYVKDKPAYHRGNIHISTGNPSGGANGHIWFKYS</sequence>
<proteinExistence type="predicted"/>
<dbReference type="Pfam" id="PF03906">
    <property type="entry name" value="Phage_T7_tail"/>
    <property type="match status" value="1"/>
</dbReference>
<dbReference type="RefSeq" id="WP_180572028.1">
    <property type="nucleotide sequence ID" value="NZ_JACCKB010000262.1"/>
</dbReference>
<keyword evidence="1" id="KW-0175">Coiled coil</keyword>
<organism evidence="3 4">
    <name type="scientific">Spartinivicinus marinus</name>
    <dbReference type="NCBI Taxonomy" id="2994442"/>
    <lineage>
        <taxon>Bacteria</taxon>
        <taxon>Pseudomonadati</taxon>
        <taxon>Pseudomonadota</taxon>
        <taxon>Gammaproteobacteria</taxon>
        <taxon>Oceanospirillales</taxon>
        <taxon>Zooshikellaceae</taxon>
        <taxon>Spartinivicinus</taxon>
    </lineage>
</organism>
<evidence type="ECO:0000313" key="4">
    <source>
        <dbReference type="Proteomes" id="UP000569732"/>
    </source>
</evidence>
<evidence type="ECO:0000256" key="1">
    <source>
        <dbReference type="SAM" id="Coils"/>
    </source>
</evidence>